<reference evidence="2" key="1">
    <citation type="journal article" date="2013" name="Genome Biol. Evol.">
        <title>Punctuated emergences of genetic and phenotypic innovations in eumetazoan, bilaterian, euteleostome, and hominidae ancestors.</title>
        <authorList>
            <person name="Wenger Y."/>
            <person name="Galliot B."/>
        </authorList>
    </citation>
    <scope>NUCLEOTIDE SEQUENCE</scope>
    <source>
        <tissue evidence="2">Whole animals</tissue>
    </source>
</reference>
<feature type="region of interest" description="Disordered" evidence="1">
    <location>
        <begin position="1"/>
        <end position="33"/>
    </location>
</feature>
<name>T2M888_HYDVU</name>
<dbReference type="EMBL" id="HAAD01002097">
    <property type="protein sequence ID" value="CDG68329.1"/>
    <property type="molecule type" value="mRNA"/>
</dbReference>
<dbReference type="Pfam" id="PF10253">
    <property type="entry name" value="PRCC"/>
    <property type="match status" value="1"/>
</dbReference>
<dbReference type="InterPro" id="IPR018800">
    <property type="entry name" value="PRCC"/>
</dbReference>
<feature type="region of interest" description="Disordered" evidence="1">
    <location>
        <begin position="59"/>
        <end position="81"/>
    </location>
</feature>
<dbReference type="OrthoDB" id="206969at2759"/>
<dbReference type="PANTHER" id="PTHR13621">
    <property type="entry name" value="PROLINE-RICH PROTEIN PRCC"/>
    <property type="match status" value="1"/>
</dbReference>
<feature type="compositionally biased region" description="Acidic residues" evidence="1">
    <location>
        <begin position="10"/>
        <end position="20"/>
    </location>
</feature>
<evidence type="ECO:0000256" key="1">
    <source>
        <dbReference type="SAM" id="MobiDB-lite"/>
    </source>
</evidence>
<protein>
    <submittedName>
        <fullName evidence="2">Proline-rich protein PRCC</fullName>
    </submittedName>
</protein>
<feature type="compositionally biased region" description="Basic and acidic residues" evidence="1">
    <location>
        <begin position="21"/>
        <end position="33"/>
    </location>
</feature>
<organism evidence="2">
    <name type="scientific">Hydra vulgaris</name>
    <name type="common">Hydra</name>
    <name type="synonym">Hydra attenuata</name>
    <dbReference type="NCBI Taxonomy" id="6087"/>
    <lineage>
        <taxon>Eukaryota</taxon>
        <taxon>Metazoa</taxon>
        <taxon>Cnidaria</taxon>
        <taxon>Hydrozoa</taxon>
        <taxon>Hydroidolina</taxon>
        <taxon>Anthoathecata</taxon>
        <taxon>Aplanulata</taxon>
        <taxon>Hydridae</taxon>
        <taxon>Hydra</taxon>
    </lineage>
</organism>
<dbReference type="GO" id="GO:0005634">
    <property type="term" value="C:nucleus"/>
    <property type="evidence" value="ECO:0007669"/>
    <property type="project" value="TreeGrafter"/>
</dbReference>
<dbReference type="PANTHER" id="PTHR13621:SF2">
    <property type="entry name" value="PROLINE-RICH PROTEIN PRCC"/>
    <property type="match status" value="1"/>
</dbReference>
<sequence length="535" mass="60286">MSLVAAYSESSEDEKEEEENHSDKKTNELSVEDLKAKQFRTQDSFQIDILDDEDWSYTPQNDAVSSNSVSIFSSLPSSNKEKTLYEEEKDDEFLKIKAFSDEIKPGLIINNKEEEAKKFMNLPQPVKGGKKGKVKISLPTYTSGNDSEDEIGSNQICGEEKGILSKNKSSLVAILPKPKNSVCVGENKNKVFQKQVNRQLVPHTLKKTLVSNKGQLQQLNNEKINKSQDELSEDEDVINGCNFFSLGDNTSSIEDKDQSNLNDFNVSRDSLQPASTVQQLCHSPSLKDKESSALFSEPIDSQIPKKENSYFSNLFSKKITNDSTLTGVNDSTNLIKSGNSNVSENLNKISSNGSPHLKQSYSDVTAPYGSAEFNSITSSTLQNSNTKYVENQHFESKTEPFFAYGYQKTYNEPESILTVDPVDVYHQSNVDTLLDNDAIKALVGGKRKFRKEDINIIDVKGEDLQLSKGEYLKNLTQDSGYRPKVSKKDEPRKLEKRKHQITYLAYQAKEREHELRQAWSISKATRRDTQSKYGF</sequence>
<gene>
    <name evidence="2" type="primary">PRCC</name>
</gene>
<accession>T2M888</accession>
<feature type="compositionally biased region" description="Low complexity" evidence="1">
    <location>
        <begin position="65"/>
        <end position="78"/>
    </location>
</feature>
<feature type="region of interest" description="Disordered" evidence="1">
    <location>
        <begin position="120"/>
        <end position="152"/>
    </location>
</feature>
<dbReference type="KEGG" id="hmg:100205322"/>
<dbReference type="AlphaFoldDB" id="T2M888"/>
<proteinExistence type="evidence at transcript level"/>
<evidence type="ECO:0000313" key="2">
    <source>
        <dbReference type="EMBL" id="CDG68329.1"/>
    </source>
</evidence>